<keyword evidence="1" id="KW-1133">Transmembrane helix</keyword>
<reference evidence="2 3" key="1">
    <citation type="journal article" date="2017" name="Int. J. Syst. Evol. Microbiol.">
        <title>Mucilaginibacterpsychrotolerans sp. nov., isolated from peatlands.</title>
        <authorList>
            <person name="Deng Y."/>
            <person name="Shen L."/>
            <person name="Xu B."/>
            <person name="Liu Y."/>
            <person name="Gu Z."/>
            <person name="Liu H."/>
            <person name="Zhou Y."/>
        </authorList>
    </citation>
    <scope>NUCLEOTIDE SEQUENCE [LARGE SCALE GENOMIC DNA]</scope>
    <source>
        <strain evidence="2 3">NH7-4</strain>
    </source>
</reference>
<sequence length="152" mass="17326">MSKYELTTEGRTKLKKLWTITMLGSYAAIVGIFAYNLLYRSGEIRDVSIFAIIIILLVTGFFYGRRKYFSGVDDTKLLVDDDKITLHGLNQPDVAIAFENISQVKPSKQGIYLINKFPSKKSLFVMNKFEGFAELEKLIADRMKEYSMLTAS</sequence>
<dbReference type="Proteomes" id="UP000297540">
    <property type="component" value="Unassembled WGS sequence"/>
</dbReference>
<keyword evidence="3" id="KW-1185">Reference proteome</keyword>
<evidence type="ECO:0008006" key="4">
    <source>
        <dbReference type="Google" id="ProtNLM"/>
    </source>
</evidence>
<gene>
    <name evidence="2" type="ORF">E2R66_19570</name>
</gene>
<feature type="transmembrane region" description="Helical" evidence="1">
    <location>
        <begin position="44"/>
        <end position="63"/>
    </location>
</feature>
<feature type="transmembrane region" description="Helical" evidence="1">
    <location>
        <begin position="20"/>
        <end position="38"/>
    </location>
</feature>
<evidence type="ECO:0000313" key="2">
    <source>
        <dbReference type="EMBL" id="TFF35165.1"/>
    </source>
</evidence>
<keyword evidence="1" id="KW-0472">Membrane</keyword>
<evidence type="ECO:0000256" key="1">
    <source>
        <dbReference type="SAM" id="Phobius"/>
    </source>
</evidence>
<keyword evidence="1" id="KW-0812">Transmembrane</keyword>
<dbReference type="OrthoDB" id="796254at2"/>
<organism evidence="2 3">
    <name type="scientific">Mucilaginibacter psychrotolerans</name>
    <dbReference type="NCBI Taxonomy" id="1524096"/>
    <lineage>
        <taxon>Bacteria</taxon>
        <taxon>Pseudomonadati</taxon>
        <taxon>Bacteroidota</taxon>
        <taxon>Sphingobacteriia</taxon>
        <taxon>Sphingobacteriales</taxon>
        <taxon>Sphingobacteriaceae</taxon>
        <taxon>Mucilaginibacter</taxon>
    </lineage>
</organism>
<accession>A0A4Y8S969</accession>
<protein>
    <recommendedName>
        <fullName evidence="4">YcxB family protein</fullName>
    </recommendedName>
</protein>
<proteinExistence type="predicted"/>
<dbReference type="EMBL" id="SOZE01000023">
    <property type="protein sequence ID" value="TFF35165.1"/>
    <property type="molecule type" value="Genomic_DNA"/>
</dbReference>
<dbReference type="RefSeq" id="WP_133233812.1">
    <property type="nucleotide sequence ID" value="NZ_SOZE01000023.1"/>
</dbReference>
<evidence type="ECO:0000313" key="3">
    <source>
        <dbReference type="Proteomes" id="UP000297540"/>
    </source>
</evidence>
<dbReference type="AlphaFoldDB" id="A0A4Y8S969"/>
<name>A0A4Y8S969_9SPHI</name>
<comment type="caution">
    <text evidence="2">The sequence shown here is derived from an EMBL/GenBank/DDBJ whole genome shotgun (WGS) entry which is preliminary data.</text>
</comment>